<protein>
    <recommendedName>
        <fullName evidence="3">Polymerase nucleotidyl transferase domain-containing protein</fullName>
    </recommendedName>
</protein>
<proteinExistence type="predicted"/>
<organism evidence="1 2">
    <name type="scientific">Massilia violaceinigra</name>
    <dbReference type="NCBI Taxonomy" id="2045208"/>
    <lineage>
        <taxon>Bacteria</taxon>
        <taxon>Pseudomonadati</taxon>
        <taxon>Pseudomonadota</taxon>
        <taxon>Betaproteobacteria</taxon>
        <taxon>Burkholderiales</taxon>
        <taxon>Oxalobacteraceae</taxon>
        <taxon>Telluria group</taxon>
        <taxon>Massilia</taxon>
    </lineage>
</organism>
<name>A0A2D2DTQ9_9BURK</name>
<evidence type="ECO:0008006" key="3">
    <source>
        <dbReference type="Google" id="ProtNLM"/>
    </source>
</evidence>
<dbReference type="EMBL" id="CP024608">
    <property type="protein sequence ID" value="ATQ78365.1"/>
    <property type="molecule type" value="Genomic_DNA"/>
</dbReference>
<dbReference type="KEGG" id="mass:CR152_30540"/>
<dbReference type="InterPro" id="IPR053860">
    <property type="entry name" value="DUF6932"/>
</dbReference>
<dbReference type="Proteomes" id="UP000229897">
    <property type="component" value="Chromosome"/>
</dbReference>
<evidence type="ECO:0000313" key="1">
    <source>
        <dbReference type="EMBL" id="ATQ78365.1"/>
    </source>
</evidence>
<dbReference type="Pfam" id="PF22014">
    <property type="entry name" value="DUF6932"/>
    <property type="match status" value="1"/>
</dbReference>
<evidence type="ECO:0000313" key="2">
    <source>
        <dbReference type="Proteomes" id="UP000229897"/>
    </source>
</evidence>
<gene>
    <name evidence="1" type="ORF">CR152_30540</name>
</gene>
<dbReference type="AlphaFoldDB" id="A0A2D2DTQ9"/>
<reference evidence="1" key="1">
    <citation type="submission" date="2017-10" db="EMBL/GenBank/DDBJ databases">
        <title>Massilia psychrophilum sp. nov., a novel purple-pigmented bacterium isolated from Tianshan glacier, Xinjiang Municipality, China.</title>
        <authorList>
            <person name="Wang H."/>
        </authorList>
    </citation>
    <scope>NUCLEOTIDE SEQUENCE [LARGE SCALE GENOMIC DNA]</scope>
    <source>
        <strain evidence="1">B2</strain>
    </source>
</reference>
<keyword evidence="2" id="KW-1185">Reference proteome</keyword>
<accession>A0A2D2DTQ9</accession>
<sequence>MTLDQIRETFVAPLPEATPRLRMFSLFDQWVVRLRQLNVTGTLWLDGSFVTRKPNPNDLDCVLWHPSFAGPVSEESKIEVRSMIDRASAKAVFCIDLYIALPLPTEKMAAEAYWRGLFGFQHDGKSAKGFVELKI</sequence>